<sequence length="172" mass="19918">MSTVENTLQQELPYKWTQTLSDVTVTILSDTPVRSRDLLIKIETDSLLVRNKTTDKTYIDGKLHASIKKSNSIWSIEDGKNIVIELAKLKNQEWWKCVIQGHPEIDTTQIKPENSQLSDLDGETRSMVEKMMFNQRQKAQGLPTTDDMDKQNAYKKFMEENPNFDFSQAEFK</sequence>
<dbReference type="AlphaFoldDB" id="A0A151Z711"/>
<evidence type="ECO:0000256" key="1">
    <source>
        <dbReference type="ARBA" id="ARBA00004496"/>
    </source>
</evidence>
<dbReference type="GO" id="GO:0006457">
    <property type="term" value="P:protein folding"/>
    <property type="evidence" value="ECO:0007669"/>
    <property type="project" value="TreeGrafter"/>
</dbReference>
<evidence type="ECO:0000313" key="5">
    <source>
        <dbReference type="Proteomes" id="UP000076078"/>
    </source>
</evidence>
<name>A0A151Z711_TIELA</name>
<keyword evidence="2" id="KW-0963">Cytoplasm</keyword>
<comment type="subcellular location">
    <subcellularLocation>
        <location evidence="1">Cytoplasm</location>
    </subcellularLocation>
</comment>
<dbReference type="PANTHER" id="PTHR12356:SF3">
    <property type="entry name" value="NUCLEAR MIGRATION PROTEIN NUDC"/>
    <property type="match status" value="1"/>
</dbReference>
<keyword evidence="5" id="KW-1185">Reference proteome</keyword>
<reference evidence="4 5" key="1">
    <citation type="submission" date="2015-12" db="EMBL/GenBank/DDBJ databases">
        <title>Dictyostelia acquired genes for synthesis and detection of signals that induce cell-type specialization by lateral gene transfer from prokaryotes.</title>
        <authorList>
            <person name="Gloeckner G."/>
            <person name="Schaap P."/>
        </authorList>
    </citation>
    <scope>NUCLEOTIDE SEQUENCE [LARGE SCALE GENOMIC DNA]</scope>
    <source>
        <strain evidence="4 5">TK</strain>
    </source>
</reference>
<dbReference type="GO" id="GO:0051082">
    <property type="term" value="F:unfolded protein binding"/>
    <property type="evidence" value="ECO:0007669"/>
    <property type="project" value="TreeGrafter"/>
</dbReference>
<dbReference type="GO" id="GO:0005737">
    <property type="term" value="C:cytoplasm"/>
    <property type="evidence" value="ECO:0007669"/>
    <property type="project" value="UniProtKB-SubCell"/>
</dbReference>
<dbReference type="Gene3D" id="2.60.40.790">
    <property type="match status" value="1"/>
</dbReference>
<dbReference type="CDD" id="cd06467">
    <property type="entry name" value="p23_NUDC_like"/>
    <property type="match status" value="1"/>
</dbReference>
<dbReference type="InterPro" id="IPR007052">
    <property type="entry name" value="CS_dom"/>
</dbReference>
<dbReference type="STRING" id="361077.A0A151Z711"/>
<dbReference type="InterPro" id="IPR037898">
    <property type="entry name" value="NudC_fam"/>
</dbReference>
<evidence type="ECO:0000313" key="4">
    <source>
        <dbReference type="EMBL" id="KYQ89749.1"/>
    </source>
</evidence>
<dbReference type="OMA" id="RQKEMGG"/>
<dbReference type="InterPro" id="IPR008978">
    <property type="entry name" value="HSP20-like_chaperone"/>
</dbReference>
<dbReference type="Proteomes" id="UP000076078">
    <property type="component" value="Unassembled WGS sequence"/>
</dbReference>
<proteinExistence type="predicted"/>
<organism evidence="4 5">
    <name type="scientific">Tieghemostelium lacteum</name>
    <name type="common">Slime mold</name>
    <name type="synonym">Dictyostelium lacteum</name>
    <dbReference type="NCBI Taxonomy" id="361077"/>
    <lineage>
        <taxon>Eukaryota</taxon>
        <taxon>Amoebozoa</taxon>
        <taxon>Evosea</taxon>
        <taxon>Eumycetozoa</taxon>
        <taxon>Dictyostelia</taxon>
        <taxon>Dictyosteliales</taxon>
        <taxon>Raperosteliaceae</taxon>
        <taxon>Tieghemostelium</taxon>
    </lineage>
</organism>
<dbReference type="FunCoup" id="A0A151Z711">
    <property type="interactions" value="118"/>
</dbReference>
<dbReference type="InParanoid" id="A0A151Z711"/>
<dbReference type="FunFam" id="2.60.40.790:FF:000001">
    <property type="entry name" value="Nuclear migration protein nudC"/>
    <property type="match status" value="1"/>
</dbReference>
<evidence type="ECO:0000259" key="3">
    <source>
        <dbReference type="PROSITE" id="PS51203"/>
    </source>
</evidence>
<feature type="domain" description="CS" evidence="3">
    <location>
        <begin position="9"/>
        <end position="99"/>
    </location>
</feature>
<gene>
    <name evidence="4" type="ORF">DLAC_09717</name>
</gene>
<accession>A0A151Z711</accession>
<protein>
    <submittedName>
        <fullName evidence="4">Nuclear distribution protein C like protein</fullName>
    </submittedName>
</protein>
<dbReference type="EMBL" id="LODT01000039">
    <property type="protein sequence ID" value="KYQ89749.1"/>
    <property type="molecule type" value="Genomic_DNA"/>
</dbReference>
<dbReference type="Pfam" id="PF04969">
    <property type="entry name" value="CS"/>
    <property type="match status" value="1"/>
</dbReference>
<dbReference type="PROSITE" id="PS51203">
    <property type="entry name" value="CS"/>
    <property type="match status" value="1"/>
</dbReference>
<comment type="caution">
    <text evidence="4">The sequence shown here is derived from an EMBL/GenBank/DDBJ whole genome shotgun (WGS) entry which is preliminary data.</text>
</comment>
<dbReference type="PANTHER" id="PTHR12356">
    <property type="entry name" value="NUCLEAR MOVEMENT PROTEIN NUDC"/>
    <property type="match status" value="1"/>
</dbReference>
<dbReference type="OrthoDB" id="416217at2759"/>
<evidence type="ECO:0000256" key="2">
    <source>
        <dbReference type="ARBA" id="ARBA00022490"/>
    </source>
</evidence>
<dbReference type="SUPFAM" id="SSF49764">
    <property type="entry name" value="HSP20-like chaperones"/>
    <property type="match status" value="1"/>
</dbReference>